<gene>
    <name evidence="1" type="ORF">SDC9_172205</name>
</gene>
<sequence>MPVAYRNPDAGGADGHGVISQDLAGFVDHLLLFLGVAGVEKYVDLRQNVARDRVRELFGCVAL</sequence>
<dbReference type="AlphaFoldDB" id="A0A645GM72"/>
<organism evidence="1">
    <name type="scientific">bioreactor metagenome</name>
    <dbReference type="NCBI Taxonomy" id="1076179"/>
    <lineage>
        <taxon>unclassified sequences</taxon>
        <taxon>metagenomes</taxon>
        <taxon>ecological metagenomes</taxon>
    </lineage>
</organism>
<comment type="caution">
    <text evidence="1">The sequence shown here is derived from an EMBL/GenBank/DDBJ whole genome shotgun (WGS) entry which is preliminary data.</text>
</comment>
<name>A0A645GM72_9ZZZZ</name>
<protein>
    <submittedName>
        <fullName evidence="1">Uncharacterized protein</fullName>
    </submittedName>
</protein>
<proteinExistence type="predicted"/>
<accession>A0A645GM72</accession>
<evidence type="ECO:0000313" key="1">
    <source>
        <dbReference type="EMBL" id="MPN24803.1"/>
    </source>
</evidence>
<reference evidence="1" key="1">
    <citation type="submission" date="2019-08" db="EMBL/GenBank/DDBJ databases">
        <authorList>
            <person name="Kucharzyk K."/>
            <person name="Murdoch R.W."/>
            <person name="Higgins S."/>
            <person name="Loffler F."/>
        </authorList>
    </citation>
    <scope>NUCLEOTIDE SEQUENCE</scope>
</reference>
<dbReference type="EMBL" id="VSSQ01073772">
    <property type="protein sequence ID" value="MPN24803.1"/>
    <property type="molecule type" value="Genomic_DNA"/>
</dbReference>